<sequence>GVYPLKQDPEEFPVRPIPGELWSDEDGLVEVEGVPAGFLKIKRRVLELLESEAVKFRARKDMLGTRKIPVIFERTVIQDGRWSGDYNFCLKARGLGYKIHVDPAMEFTHSGENHWSGSLGAYWRRIHGVTDQRFAAALDAVRAGTEGPDEYQAIAEKWDNWPWSAGQGLLEAWIALARETDGPILECGSGVTTLLAAATNPNAQVWALEHSREWAARVRGAADEHGLSNLTVVRTPLVNGWYEVPDSMPSRFSLILVDGPPYAMGTNDRGALVRSRFDLAGVTVVWDDAGQEVMRKMIRDTCALYGVEPHFFKHPTKDFAVARLGELQSSVSGAA</sequence>
<dbReference type="EMBL" id="LAZR01065288">
    <property type="protein sequence ID" value="KKK55858.1"/>
    <property type="molecule type" value="Genomic_DNA"/>
</dbReference>
<evidence type="ECO:0000313" key="1">
    <source>
        <dbReference type="EMBL" id="KKK55858.1"/>
    </source>
</evidence>
<comment type="caution">
    <text evidence="1">The sequence shown here is derived from an EMBL/GenBank/DDBJ whole genome shotgun (WGS) entry which is preliminary data.</text>
</comment>
<name>A0A0F8WGZ6_9ZZZZ</name>
<reference evidence="1" key="1">
    <citation type="journal article" date="2015" name="Nature">
        <title>Complex archaea that bridge the gap between prokaryotes and eukaryotes.</title>
        <authorList>
            <person name="Spang A."/>
            <person name="Saw J.H."/>
            <person name="Jorgensen S.L."/>
            <person name="Zaremba-Niedzwiedzka K."/>
            <person name="Martijn J."/>
            <person name="Lind A.E."/>
            <person name="van Eijk R."/>
            <person name="Schleper C."/>
            <person name="Guy L."/>
            <person name="Ettema T.J."/>
        </authorList>
    </citation>
    <scope>NUCLEOTIDE SEQUENCE</scope>
</reference>
<accession>A0A0F8WGZ6</accession>
<organism evidence="1">
    <name type="scientific">marine sediment metagenome</name>
    <dbReference type="NCBI Taxonomy" id="412755"/>
    <lineage>
        <taxon>unclassified sequences</taxon>
        <taxon>metagenomes</taxon>
        <taxon>ecological metagenomes</taxon>
    </lineage>
</organism>
<proteinExistence type="predicted"/>
<evidence type="ECO:0008006" key="2">
    <source>
        <dbReference type="Google" id="ProtNLM"/>
    </source>
</evidence>
<dbReference type="Gene3D" id="3.40.50.150">
    <property type="entry name" value="Vaccinia Virus protein VP39"/>
    <property type="match status" value="1"/>
</dbReference>
<dbReference type="AlphaFoldDB" id="A0A0F8WGZ6"/>
<protein>
    <recommendedName>
        <fullName evidence="2">Methyltransferase domain-containing protein</fullName>
    </recommendedName>
</protein>
<dbReference type="InterPro" id="IPR029063">
    <property type="entry name" value="SAM-dependent_MTases_sf"/>
</dbReference>
<dbReference type="SUPFAM" id="SSF53335">
    <property type="entry name" value="S-adenosyl-L-methionine-dependent methyltransferases"/>
    <property type="match status" value="1"/>
</dbReference>
<gene>
    <name evidence="1" type="ORF">LCGC14_3070340</name>
</gene>
<feature type="non-terminal residue" evidence="1">
    <location>
        <position position="1"/>
    </location>
</feature>